<dbReference type="AlphaFoldDB" id="A2YQP7"/>
<dbReference type="Gene3D" id="3.30.559.10">
    <property type="entry name" value="Chloramphenicol acetyltransferase-like domain"/>
    <property type="match status" value="2"/>
</dbReference>
<dbReference type="PANTHER" id="PTHR31896">
    <property type="entry name" value="FAMILY REGULATORY PROTEIN, PUTATIVE (AFU_ORTHOLOGUE AFUA_3G14730)-RELATED"/>
    <property type="match status" value="1"/>
</dbReference>
<dbReference type="HOGENOM" id="CLU_014546_3_0_1"/>
<organism evidence="2 3">
    <name type="scientific">Oryza sativa subsp. indica</name>
    <name type="common">Rice</name>
    <dbReference type="NCBI Taxonomy" id="39946"/>
    <lineage>
        <taxon>Eukaryota</taxon>
        <taxon>Viridiplantae</taxon>
        <taxon>Streptophyta</taxon>
        <taxon>Embryophyta</taxon>
        <taxon>Tracheophyta</taxon>
        <taxon>Spermatophyta</taxon>
        <taxon>Magnoliopsida</taxon>
        <taxon>Liliopsida</taxon>
        <taxon>Poales</taxon>
        <taxon>Poaceae</taxon>
        <taxon>BOP clade</taxon>
        <taxon>Oryzoideae</taxon>
        <taxon>Oryzeae</taxon>
        <taxon>Oryzinae</taxon>
        <taxon>Oryza</taxon>
        <taxon>Oryza sativa</taxon>
    </lineage>
</organism>
<keyword evidence="1" id="KW-0808">Transferase</keyword>
<protein>
    <submittedName>
        <fullName evidence="2">Uncharacterized protein</fullName>
    </submittedName>
</protein>
<dbReference type="InterPro" id="IPR023213">
    <property type="entry name" value="CAT-like_dom_sf"/>
</dbReference>
<dbReference type="PANTHER" id="PTHR31896:SF43">
    <property type="entry name" value="PROTEIN ENHANCED PSEUDOMONAS SUSCEPTIBILITY 1"/>
    <property type="match status" value="1"/>
</dbReference>
<reference evidence="2 3" key="1">
    <citation type="journal article" date="2005" name="PLoS Biol.">
        <title>The genomes of Oryza sativa: a history of duplications.</title>
        <authorList>
            <person name="Yu J."/>
            <person name="Wang J."/>
            <person name="Lin W."/>
            <person name="Li S."/>
            <person name="Li H."/>
            <person name="Zhou J."/>
            <person name="Ni P."/>
            <person name="Dong W."/>
            <person name="Hu S."/>
            <person name="Zeng C."/>
            <person name="Zhang J."/>
            <person name="Zhang Y."/>
            <person name="Li R."/>
            <person name="Xu Z."/>
            <person name="Li S."/>
            <person name="Li X."/>
            <person name="Zheng H."/>
            <person name="Cong L."/>
            <person name="Lin L."/>
            <person name="Yin J."/>
            <person name="Geng J."/>
            <person name="Li G."/>
            <person name="Shi J."/>
            <person name="Liu J."/>
            <person name="Lv H."/>
            <person name="Li J."/>
            <person name="Wang J."/>
            <person name="Deng Y."/>
            <person name="Ran L."/>
            <person name="Shi X."/>
            <person name="Wang X."/>
            <person name="Wu Q."/>
            <person name="Li C."/>
            <person name="Ren X."/>
            <person name="Wang J."/>
            <person name="Wang X."/>
            <person name="Li D."/>
            <person name="Liu D."/>
            <person name="Zhang X."/>
            <person name="Ji Z."/>
            <person name="Zhao W."/>
            <person name="Sun Y."/>
            <person name="Zhang Z."/>
            <person name="Bao J."/>
            <person name="Han Y."/>
            <person name="Dong L."/>
            <person name="Ji J."/>
            <person name="Chen P."/>
            <person name="Wu S."/>
            <person name="Liu J."/>
            <person name="Xiao Y."/>
            <person name="Bu D."/>
            <person name="Tan J."/>
            <person name="Yang L."/>
            <person name="Ye C."/>
            <person name="Zhang J."/>
            <person name="Xu J."/>
            <person name="Zhou Y."/>
            <person name="Yu Y."/>
            <person name="Zhang B."/>
            <person name="Zhuang S."/>
            <person name="Wei H."/>
            <person name="Liu B."/>
            <person name="Lei M."/>
            <person name="Yu H."/>
            <person name="Li Y."/>
            <person name="Xu H."/>
            <person name="Wei S."/>
            <person name="He X."/>
            <person name="Fang L."/>
            <person name="Zhang Z."/>
            <person name="Zhang Y."/>
            <person name="Huang X."/>
            <person name="Su Z."/>
            <person name="Tong W."/>
            <person name="Li J."/>
            <person name="Tong Z."/>
            <person name="Li S."/>
            <person name="Ye J."/>
            <person name="Wang L."/>
            <person name="Fang L."/>
            <person name="Lei T."/>
            <person name="Chen C."/>
            <person name="Chen H."/>
            <person name="Xu Z."/>
            <person name="Li H."/>
            <person name="Huang H."/>
            <person name="Zhang F."/>
            <person name="Xu H."/>
            <person name="Li N."/>
            <person name="Zhao C."/>
            <person name="Li S."/>
            <person name="Dong L."/>
            <person name="Huang Y."/>
            <person name="Li L."/>
            <person name="Xi Y."/>
            <person name="Qi Q."/>
            <person name="Li W."/>
            <person name="Zhang B."/>
            <person name="Hu W."/>
            <person name="Zhang Y."/>
            <person name="Tian X."/>
            <person name="Jiao Y."/>
            <person name="Liang X."/>
            <person name="Jin J."/>
            <person name="Gao L."/>
            <person name="Zheng W."/>
            <person name="Hao B."/>
            <person name="Liu S."/>
            <person name="Wang W."/>
            <person name="Yuan L."/>
            <person name="Cao M."/>
            <person name="McDermott J."/>
            <person name="Samudrala R."/>
            <person name="Wang J."/>
            <person name="Wong G.K."/>
            <person name="Yang H."/>
        </authorList>
    </citation>
    <scope>NUCLEOTIDE SEQUENCE [LARGE SCALE GENOMIC DNA]</scope>
    <source>
        <strain evidence="3">cv. 93-11</strain>
    </source>
</reference>
<accession>A2YQP7</accession>
<dbReference type="EMBL" id="CM000133">
    <property type="protein sequence ID" value="EAZ05408.1"/>
    <property type="molecule type" value="Genomic_DNA"/>
</dbReference>
<dbReference type="STRING" id="39946.A2YQP7"/>
<gene>
    <name evidence="2" type="ORF">OsI_27617</name>
</gene>
<dbReference type="OMA" id="DQKTTYH"/>
<dbReference type="GO" id="GO:0050734">
    <property type="term" value="F:hydroxycinnamoyltransferase activity"/>
    <property type="evidence" value="ECO:0007669"/>
    <property type="project" value="UniProtKB-ARBA"/>
</dbReference>
<dbReference type="Pfam" id="PF02458">
    <property type="entry name" value="Transferase"/>
    <property type="match status" value="1"/>
</dbReference>
<dbReference type="InterPro" id="IPR051283">
    <property type="entry name" value="Sec_Metabolite_Acyltrans"/>
</dbReference>
<evidence type="ECO:0000313" key="3">
    <source>
        <dbReference type="Proteomes" id="UP000007015"/>
    </source>
</evidence>
<dbReference type="Gramene" id="BGIOSGA027893-TA">
    <property type="protein sequence ID" value="BGIOSGA027893-PA"/>
    <property type="gene ID" value="BGIOSGA027893"/>
</dbReference>
<name>A2YQP7_ORYSI</name>
<keyword evidence="3" id="KW-1185">Reference proteome</keyword>
<evidence type="ECO:0000313" key="2">
    <source>
        <dbReference type="EMBL" id="EAZ05408.1"/>
    </source>
</evidence>
<sequence>MEGGVHIVSRRMVRPAAEHAGELPEHETVHHLTPLDLRMITGDYVQKGVVLPKPPGRGEHVVEHLVSSFARALARFYPLAGRLAVADADTPSPGGVRPTISLSLRCNGEGAEFVHAVAPGVTVADIADSLYVPRVVWSFFPLNGMLGTDAAVEPRRPVLAAQVTELADGMFIAMSLNHGVADGFTFWHLFRTWSEINRRRSGDNADLELSTPPPVFDRWFVDGIPAPIPLPFAKLEDMVRRPLYTPVEECFLHFSAESVRTLKEKANAEMAGGGGAATAAISSLQSVVAHIWRAVCRARRLAPELETRHGLSVGLRARVKEVPQEYMGNTVVGAVARATAGELLGRGLGWAAWLLNRAVASAGDEASVRRMLPAWPETPRFVTVASLQNAGVVVISGSPRFDVFGNDFGWGRPVGVRSGAGNKLDGKMTVYEGRGGGGSMAVEICLAPEALARLVADEEFMSAVTAPPPTHH</sequence>
<evidence type="ECO:0000256" key="1">
    <source>
        <dbReference type="ARBA" id="ARBA00022679"/>
    </source>
</evidence>
<dbReference type="Proteomes" id="UP000007015">
    <property type="component" value="Chromosome 8"/>
</dbReference>
<proteinExistence type="predicted"/>